<dbReference type="Pfam" id="PF00196">
    <property type="entry name" value="GerE"/>
    <property type="match status" value="1"/>
</dbReference>
<proteinExistence type="predicted"/>
<dbReference type="InterPro" id="IPR039420">
    <property type="entry name" value="WalR-like"/>
</dbReference>
<dbReference type="InterPro" id="IPR000792">
    <property type="entry name" value="Tscrpt_reg_LuxR_C"/>
</dbReference>
<evidence type="ECO:0000313" key="5">
    <source>
        <dbReference type="Proteomes" id="UP000321304"/>
    </source>
</evidence>
<dbReference type="Gene3D" id="3.40.50.2300">
    <property type="match status" value="1"/>
</dbReference>
<dbReference type="GO" id="GO:0003677">
    <property type="term" value="F:DNA binding"/>
    <property type="evidence" value="ECO:0007669"/>
    <property type="project" value="UniProtKB-KW"/>
</dbReference>
<feature type="compositionally biased region" description="Basic and acidic residues" evidence="2">
    <location>
        <begin position="248"/>
        <end position="262"/>
    </location>
</feature>
<dbReference type="InterPro" id="IPR016032">
    <property type="entry name" value="Sig_transdc_resp-reg_C-effctor"/>
</dbReference>
<reference evidence="4 5" key="1">
    <citation type="submission" date="2019-06" db="EMBL/GenBank/DDBJ databases">
        <title>Genomic Encyclopedia of Type Strains, Phase IV (KMG-V): Genome sequencing to study the core and pangenomes of soil and plant-associated prokaryotes.</title>
        <authorList>
            <person name="Whitman W."/>
        </authorList>
    </citation>
    <scope>NUCLEOTIDE SEQUENCE [LARGE SCALE GENOMIC DNA]</scope>
    <source>
        <strain evidence="4 5">BR 10355</strain>
    </source>
</reference>
<sequence>MRRRYSFAIVLVGENSLRKEGLARILNSESFQVLTSISDADDLLGDDAPQRTSSSSALLLLIVHTGDDFRPTIDQIESFKRRHADGRVAVVADQYRVSDLAAALRAGATGYFIDVMNCDAFIKSIELVMMGGTVFPPAFLTSTLDAEERDTDDAATPTDDDPAVAEADDRLARQLSPREISILQCLIEGDSNKCIARKINIAEATVKVHIKAILRKIRVQNRTQAAIWGLNHRPAAWPKTNGSAHQTADAERPLPPKRELPKLARASRPAPLGTIDHAANYFEVPLTNGHARTGMSSKIDAAIRLRK</sequence>
<dbReference type="EMBL" id="VITY01000001">
    <property type="protein sequence ID" value="TWC07536.1"/>
    <property type="molecule type" value="Genomic_DNA"/>
</dbReference>
<gene>
    <name evidence="4" type="ORF">FBZ93_101829</name>
</gene>
<evidence type="ECO:0000313" key="4">
    <source>
        <dbReference type="EMBL" id="TWC07536.1"/>
    </source>
</evidence>
<dbReference type="PROSITE" id="PS00622">
    <property type="entry name" value="HTH_LUXR_1"/>
    <property type="match status" value="1"/>
</dbReference>
<dbReference type="PROSITE" id="PS50043">
    <property type="entry name" value="HTH_LUXR_2"/>
    <property type="match status" value="1"/>
</dbReference>
<evidence type="ECO:0000256" key="2">
    <source>
        <dbReference type="SAM" id="MobiDB-lite"/>
    </source>
</evidence>
<feature type="region of interest" description="Disordered" evidence="2">
    <location>
        <begin position="237"/>
        <end position="262"/>
    </location>
</feature>
<dbReference type="AlphaFoldDB" id="A0A560MJI5"/>
<evidence type="ECO:0000256" key="1">
    <source>
        <dbReference type="ARBA" id="ARBA00023125"/>
    </source>
</evidence>
<dbReference type="SUPFAM" id="SSF46894">
    <property type="entry name" value="C-terminal effector domain of the bipartite response regulators"/>
    <property type="match status" value="1"/>
</dbReference>
<dbReference type="SMART" id="SM00421">
    <property type="entry name" value="HTH_LUXR"/>
    <property type="match status" value="1"/>
</dbReference>
<accession>A0A560MJI5</accession>
<organism evidence="4 5">
    <name type="scientific">Bradyrhizobium macuxiense</name>
    <dbReference type="NCBI Taxonomy" id="1755647"/>
    <lineage>
        <taxon>Bacteria</taxon>
        <taxon>Pseudomonadati</taxon>
        <taxon>Pseudomonadota</taxon>
        <taxon>Alphaproteobacteria</taxon>
        <taxon>Hyphomicrobiales</taxon>
        <taxon>Nitrobacteraceae</taxon>
        <taxon>Bradyrhizobium</taxon>
    </lineage>
</organism>
<dbReference type="PANTHER" id="PTHR43214">
    <property type="entry name" value="TWO-COMPONENT RESPONSE REGULATOR"/>
    <property type="match status" value="1"/>
</dbReference>
<protein>
    <submittedName>
        <fullName evidence="4">LuxR family two component transcriptional regulator</fullName>
    </submittedName>
</protein>
<dbReference type="Proteomes" id="UP000321304">
    <property type="component" value="Unassembled WGS sequence"/>
</dbReference>
<dbReference type="PRINTS" id="PR00038">
    <property type="entry name" value="HTHLUXR"/>
</dbReference>
<dbReference type="RefSeq" id="WP_146984653.1">
    <property type="nucleotide sequence ID" value="NZ_VITY01000001.1"/>
</dbReference>
<keyword evidence="1" id="KW-0238">DNA-binding</keyword>
<dbReference type="GO" id="GO:0006355">
    <property type="term" value="P:regulation of DNA-templated transcription"/>
    <property type="evidence" value="ECO:0007669"/>
    <property type="project" value="InterPro"/>
</dbReference>
<feature type="domain" description="HTH luxR-type" evidence="3">
    <location>
        <begin position="168"/>
        <end position="233"/>
    </location>
</feature>
<dbReference type="PANTHER" id="PTHR43214:SF42">
    <property type="entry name" value="TRANSCRIPTIONAL REGULATORY PROTEIN DESR"/>
    <property type="match status" value="1"/>
</dbReference>
<keyword evidence="5" id="KW-1185">Reference proteome</keyword>
<name>A0A560MJI5_9BRAD</name>
<comment type="caution">
    <text evidence="4">The sequence shown here is derived from an EMBL/GenBank/DDBJ whole genome shotgun (WGS) entry which is preliminary data.</text>
</comment>
<dbReference type="OrthoDB" id="7826527at2"/>
<evidence type="ECO:0000259" key="3">
    <source>
        <dbReference type="PROSITE" id="PS50043"/>
    </source>
</evidence>
<dbReference type="CDD" id="cd06170">
    <property type="entry name" value="LuxR_C_like"/>
    <property type="match status" value="1"/>
</dbReference>